<dbReference type="InterPro" id="IPR050509">
    <property type="entry name" value="CoA-transferase_III"/>
</dbReference>
<evidence type="ECO:0000313" key="1">
    <source>
        <dbReference type="EMBL" id="GAA1859161.1"/>
    </source>
</evidence>
<dbReference type="InterPro" id="IPR003673">
    <property type="entry name" value="CoA-Trfase_fam_III"/>
</dbReference>
<sequence>MSGVLEGLTVLDLSWGVAGPITGMMLADQGAAVTKIEPPTGDPFRDLSGYQVWGRGKRSAFLDLKEPHGAEAFRNLAASADVVLESFSPGTMQRLGLDHDRLSVLNPRLITCSITGYGQTGPHAHRPAYDALVAARTGHQWESRGVVGGTIARLAGSEPILEGIEAPEGCWRGAERDGPLFSALPWPSLAAASLATLVLSAALRAREVTGRGQWVQTSLLQGVLATTGSVWQRVERPDAPDFQSWVNDPRAPHGVFRCADDRWIQQWMSLPSFLLGAAAGEEMADASTLTGPRGATDRIGPQAAEMIVLHHYQPLMAEAVRRFDSADWSELAAKVGVPLQVVRSPEEALGDPELIADGIVVEVDDPKRGPVRQVGRVIGLSGHTPGPLVAPVDAGADTEAVLREAATRSGRDAAQAVGGAPLAHALSGIRVLDLGLAVAGPYGGQMLADLGAEVIKVNRPGEEFWMSNAWAMGANRGKRSIGLNLKEAGARTVLRKLVASADVVMHNMRMDAATRIGLDEASLREINPNLVYCHTRGHDTGPRAGLPGNDQTAGAIAGTQWAEGATDAGGQPLWPCTSLGDPGNGLLAAIGIVQALYERERTGKGQFVDTAIVNAHLLNNSQAWMTADGTESGMRPRLDRDQTGWDALYRLYRSADDAWICIAVRSQVHWEALCRTLGRAELLADPRFDGSASRAVHDEELTAALREAFAGRTAQDWFDALDGAGVPCEISTPDFVLGMFDDADLVERQVVTSYPHPAVGKLEAAGLLFELSETPGTIAGPPFVPGQHTDSVLADLDYSQSEVDGLLAEGAVFRAKGRR</sequence>
<accession>A0ABN2NAV5</accession>
<name>A0ABN2NAV5_9PSEU</name>
<dbReference type="PANTHER" id="PTHR48228:SF5">
    <property type="entry name" value="ALPHA-METHYLACYL-COA RACEMASE"/>
    <property type="match status" value="1"/>
</dbReference>
<dbReference type="Gene3D" id="3.40.50.10540">
    <property type="entry name" value="Crotonobetainyl-coa:carnitine coa-transferase, domain 1"/>
    <property type="match status" value="3"/>
</dbReference>
<proteinExistence type="predicted"/>
<dbReference type="SUPFAM" id="SSF89796">
    <property type="entry name" value="CoA-transferase family III (CaiB/BaiF)"/>
    <property type="match status" value="2"/>
</dbReference>
<organism evidence="1 2">
    <name type="scientific">Pseudonocardia ailaonensis</name>
    <dbReference type="NCBI Taxonomy" id="367279"/>
    <lineage>
        <taxon>Bacteria</taxon>
        <taxon>Bacillati</taxon>
        <taxon>Actinomycetota</taxon>
        <taxon>Actinomycetes</taxon>
        <taxon>Pseudonocardiales</taxon>
        <taxon>Pseudonocardiaceae</taxon>
        <taxon>Pseudonocardia</taxon>
    </lineage>
</organism>
<evidence type="ECO:0008006" key="3">
    <source>
        <dbReference type="Google" id="ProtNLM"/>
    </source>
</evidence>
<dbReference type="InterPro" id="IPR023606">
    <property type="entry name" value="CoA-Trfase_III_dom_1_sf"/>
</dbReference>
<protein>
    <recommendedName>
        <fullName evidence="3">Carnitine dehydratase</fullName>
    </recommendedName>
</protein>
<evidence type="ECO:0000313" key="2">
    <source>
        <dbReference type="Proteomes" id="UP001500449"/>
    </source>
</evidence>
<reference evidence="1 2" key="1">
    <citation type="journal article" date="2019" name="Int. J. Syst. Evol. Microbiol.">
        <title>The Global Catalogue of Microorganisms (GCM) 10K type strain sequencing project: providing services to taxonomists for standard genome sequencing and annotation.</title>
        <authorList>
            <consortium name="The Broad Institute Genomics Platform"/>
            <consortium name="The Broad Institute Genome Sequencing Center for Infectious Disease"/>
            <person name="Wu L."/>
            <person name="Ma J."/>
        </authorList>
    </citation>
    <scope>NUCLEOTIDE SEQUENCE [LARGE SCALE GENOMIC DNA]</scope>
    <source>
        <strain evidence="1 2">JCM 16009</strain>
    </source>
</reference>
<dbReference type="InterPro" id="IPR044855">
    <property type="entry name" value="CoA-Trfase_III_dom3_sf"/>
</dbReference>
<gene>
    <name evidence="1" type="ORF">GCM10009836_44220</name>
</gene>
<comment type="caution">
    <text evidence="1">The sequence shown here is derived from an EMBL/GenBank/DDBJ whole genome shotgun (WGS) entry which is preliminary data.</text>
</comment>
<dbReference type="EMBL" id="BAAAQK010000017">
    <property type="protein sequence ID" value="GAA1859161.1"/>
    <property type="molecule type" value="Genomic_DNA"/>
</dbReference>
<dbReference type="Proteomes" id="UP001500449">
    <property type="component" value="Unassembled WGS sequence"/>
</dbReference>
<keyword evidence="2" id="KW-1185">Reference proteome</keyword>
<dbReference type="Pfam" id="PF02515">
    <property type="entry name" value="CoA_transf_3"/>
    <property type="match status" value="2"/>
</dbReference>
<dbReference type="Gene3D" id="3.30.1540.10">
    <property type="entry name" value="formyl-coa transferase, domain 3"/>
    <property type="match status" value="1"/>
</dbReference>
<dbReference type="RefSeq" id="WP_344420188.1">
    <property type="nucleotide sequence ID" value="NZ_BAAAQK010000017.1"/>
</dbReference>
<dbReference type="PANTHER" id="PTHR48228">
    <property type="entry name" value="SUCCINYL-COA--D-CITRAMALATE COA-TRANSFERASE"/>
    <property type="match status" value="1"/>
</dbReference>